<dbReference type="EMBL" id="MU069890">
    <property type="protein sequence ID" value="KAF5832209.1"/>
    <property type="molecule type" value="Genomic_DNA"/>
</dbReference>
<comment type="caution">
    <text evidence="2">The sequence shown here is derived from an EMBL/GenBank/DDBJ whole genome shotgun (WGS) entry which is preliminary data.</text>
</comment>
<organism evidence="2 3">
    <name type="scientific">Dunaliella salina</name>
    <name type="common">Green alga</name>
    <name type="synonym">Protococcus salinus</name>
    <dbReference type="NCBI Taxonomy" id="3046"/>
    <lineage>
        <taxon>Eukaryota</taxon>
        <taxon>Viridiplantae</taxon>
        <taxon>Chlorophyta</taxon>
        <taxon>core chlorophytes</taxon>
        <taxon>Chlorophyceae</taxon>
        <taxon>CS clade</taxon>
        <taxon>Chlamydomonadales</taxon>
        <taxon>Dunaliellaceae</taxon>
        <taxon>Dunaliella</taxon>
    </lineage>
</organism>
<proteinExistence type="predicted"/>
<keyword evidence="3" id="KW-1185">Reference proteome</keyword>
<gene>
    <name evidence="2" type="ORF">DUNSADRAFT_11993</name>
</gene>
<protein>
    <submittedName>
        <fullName evidence="2">Uncharacterized protein</fullName>
    </submittedName>
</protein>
<feature type="region of interest" description="Disordered" evidence="1">
    <location>
        <begin position="112"/>
        <end position="137"/>
    </location>
</feature>
<reference evidence="2" key="1">
    <citation type="submission" date="2017-08" db="EMBL/GenBank/DDBJ databases">
        <authorList>
            <person name="Polle J.E."/>
            <person name="Barry K."/>
            <person name="Cushman J."/>
            <person name="Schmutz J."/>
            <person name="Tran D."/>
            <person name="Hathwaick L.T."/>
            <person name="Yim W.C."/>
            <person name="Jenkins J."/>
            <person name="Mckie-Krisberg Z.M."/>
            <person name="Prochnik S."/>
            <person name="Lindquist E."/>
            <person name="Dockter R.B."/>
            <person name="Adam C."/>
            <person name="Molina H."/>
            <person name="Bunkerborg J."/>
            <person name="Jin E."/>
            <person name="Buchheim M."/>
            <person name="Magnuson J."/>
        </authorList>
    </citation>
    <scope>NUCLEOTIDE SEQUENCE</scope>
    <source>
        <strain evidence="2">CCAP 19/18</strain>
    </source>
</reference>
<dbReference type="Proteomes" id="UP000815325">
    <property type="component" value="Unassembled WGS sequence"/>
</dbReference>
<evidence type="ECO:0000313" key="3">
    <source>
        <dbReference type="Proteomes" id="UP000815325"/>
    </source>
</evidence>
<name>A0ABQ7GC76_DUNSA</name>
<evidence type="ECO:0000313" key="2">
    <source>
        <dbReference type="EMBL" id="KAF5832209.1"/>
    </source>
</evidence>
<sequence length="353" mass="39155">MTCKTSTHAKTHALSMAKAHAGSIMATPGAAPPAAPIPAGYVPFTYVPAQSDHLSNGRHWPPYQPLSHMSQHEMDLRAAKGVYEHFHVPWNTNSKYLSSVNKADLAACRDIPRRTPPPFDQAGLVPASSIRPSTSDGILRHEDGQIPYGQQQLRPQSASPTKKQLVRERVKQMEYAEAARRLMVTQTGVPCYTTSALVSADLEQGAPLDGPLPEPEAWRESRVQTYALLPSQSGWAEGGVRPFHQDYRHYKYFGFAGKGGKTSWAYNPKYVRFALLWCCLNDTLKTTVEPLEQVLETNTRVPFQYLRYKYLQTYQSMIRGDADADPPDVLSGHIEVGPRLKGRVLTPCKGASP</sequence>
<accession>A0ABQ7GC76</accession>
<evidence type="ECO:0000256" key="1">
    <source>
        <dbReference type="SAM" id="MobiDB-lite"/>
    </source>
</evidence>